<keyword evidence="2" id="KW-1185">Reference proteome</keyword>
<organism evidence="1 2">
    <name type="scientific">Datura stramonium</name>
    <name type="common">Jimsonweed</name>
    <name type="synonym">Common thornapple</name>
    <dbReference type="NCBI Taxonomy" id="4076"/>
    <lineage>
        <taxon>Eukaryota</taxon>
        <taxon>Viridiplantae</taxon>
        <taxon>Streptophyta</taxon>
        <taxon>Embryophyta</taxon>
        <taxon>Tracheophyta</taxon>
        <taxon>Spermatophyta</taxon>
        <taxon>Magnoliopsida</taxon>
        <taxon>eudicotyledons</taxon>
        <taxon>Gunneridae</taxon>
        <taxon>Pentapetalae</taxon>
        <taxon>asterids</taxon>
        <taxon>lamiids</taxon>
        <taxon>Solanales</taxon>
        <taxon>Solanaceae</taxon>
        <taxon>Solanoideae</taxon>
        <taxon>Datureae</taxon>
        <taxon>Datura</taxon>
    </lineage>
</organism>
<dbReference type="EMBL" id="JACEIK010000880">
    <property type="protein sequence ID" value="MCD7463368.1"/>
    <property type="molecule type" value="Genomic_DNA"/>
</dbReference>
<evidence type="ECO:0000313" key="1">
    <source>
        <dbReference type="EMBL" id="MCD7463368.1"/>
    </source>
</evidence>
<gene>
    <name evidence="1" type="ORF">HAX54_050428</name>
</gene>
<sequence length="68" mass="7570">MSGMVSFHRFSEMTKLRQRRICGCRLGGIANNVGIGVSSSAFSGLVRPFVRWQLTLQTRLISSVRQAI</sequence>
<dbReference type="Proteomes" id="UP000823775">
    <property type="component" value="Unassembled WGS sequence"/>
</dbReference>
<accession>A0ABS8SXC1</accession>
<comment type="caution">
    <text evidence="1">The sequence shown here is derived from an EMBL/GenBank/DDBJ whole genome shotgun (WGS) entry which is preliminary data.</text>
</comment>
<proteinExistence type="predicted"/>
<reference evidence="1 2" key="1">
    <citation type="journal article" date="2021" name="BMC Genomics">
        <title>Datura genome reveals duplications of psychoactive alkaloid biosynthetic genes and high mutation rate following tissue culture.</title>
        <authorList>
            <person name="Rajewski A."/>
            <person name="Carter-House D."/>
            <person name="Stajich J."/>
            <person name="Litt A."/>
        </authorList>
    </citation>
    <scope>NUCLEOTIDE SEQUENCE [LARGE SCALE GENOMIC DNA]</scope>
    <source>
        <strain evidence="1">AR-01</strain>
    </source>
</reference>
<protein>
    <submittedName>
        <fullName evidence="1">Uncharacterized protein</fullName>
    </submittedName>
</protein>
<evidence type="ECO:0000313" key="2">
    <source>
        <dbReference type="Proteomes" id="UP000823775"/>
    </source>
</evidence>
<name>A0ABS8SXC1_DATST</name>